<sequence>MLRVRSETSKDVEILMLRQQLAVLRRQVARPRLSWADRAMITALARLLPTAGRLRLFVTPGTLLRWHADVVRRRWTFKRRRRGRLPTRAAVRSLVLRMARENPLWGYRRIAGELAGRGYRVGASTVWLILKKAGLDPAPRRTGPTWSEFVRAQACGILACDFFHCETVLLKRLYCLVVMEISTRRVHLLGVTDHPTGQWVAQQARNLVIEPGDRTEGFRFLIRDRDAKYTDMFDEVFIGAGVRVLKTPPRAPRANACVERWIGGLRREVLDRMLIVNARHLRRVLAAYEAHFNQHRPHRSLRCEPCPPRSEPISRSSAAIVSMG</sequence>
<feature type="compositionally biased region" description="Polar residues" evidence="1">
    <location>
        <begin position="313"/>
        <end position="324"/>
    </location>
</feature>
<dbReference type="Pfam" id="PF13683">
    <property type="entry name" value="rve_3"/>
    <property type="match status" value="1"/>
</dbReference>
<dbReference type="InterPro" id="IPR012337">
    <property type="entry name" value="RNaseH-like_sf"/>
</dbReference>
<protein>
    <submittedName>
        <fullName evidence="3">Transposase</fullName>
    </submittedName>
</protein>
<evidence type="ECO:0000313" key="3">
    <source>
        <dbReference type="EMBL" id="MBE1557560.1"/>
    </source>
</evidence>
<dbReference type="Gene3D" id="3.30.420.10">
    <property type="entry name" value="Ribonuclease H-like superfamily/Ribonuclease H"/>
    <property type="match status" value="1"/>
</dbReference>
<proteinExistence type="predicted"/>
<accession>A0ABR9K6N9</accession>
<feature type="region of interest" description="Disordered" evidence="1">
    <location>
        <begin position="303"/>
        <end position="324"/>
    </location>
</feature>
<gene>
    <name evidence="3" type="ORF">H4W81_000339</name>
</gene>
<dbReference type="EMBL" id="JADBEF010000001">
    <property type="protein sequence ID" value="MBE1557560.1"/>
    <property type="molecule type" value="Genomic_DNA"/>
</dbReference>
<name>A0ABR9K6N9_9ACTN</name>
<evidence type="ECO:0000256" key="1">
    <source>
        <dbReference type="SAM" id="MobiDB-lite"/>
    </source>
</evidence>
<dbReference type="PROSITE" id="PS50994">
    <property type="entry name" value="INTEGRASE"/>
    <property type="match status" value="1"/>
</dbReference>
<feature type="domain" description="Integrase catalytic" evidence="2">
    <location>
        <begin position="140"/>
        <end position="313"/>
    </location>
</feature>
<dbReference type="InterPro" id="IPR001584">
    <property type="entry name" value="Integrase_cat-core"/>
</dbReference>
<reference evidence="3 4" key="1">
    <citation type="submission" date="2020-10" db="EMBL/GenBank/DDBJ databases">
        <title>Sequencing the genomes of 1000 actinobacteria strains.</title>
        <authorList>
            <person name="Klenk H.-P."/>
        </authorList>
    </citation>
    <scope>NUCLEOTIDE SEQUENCE [LARGE SCALE GENOMIC DNA]</scope>
    <source>
        <strain evidence="3 4">DSM 43748</strain>
    </source>
</reference>
<comment type="caution">
    <text evidence="3">The sequence shown here is derived from an EMBL/GenBank/DDBJ whole genome shotgun (WGS) entry which is preliminary data.</text>
</comment>
<evidence type="ECO:0000313" key="4">
    <source>
        <dbReference type="Proteomes" id="UP000661607"/>
    </source>
</evidence>
<dbReference type="Proteomes" id="UP000661607">
    <property type="component" value="Unassembled WGS sequence"/>
</dbReference>
<organism evidence="3 4">
    <name type="scientific">Nonomuraea africana</name>
    <dbReference type="NCBI Taxonomy" id="46171"/>
    <lineage>
        <taxon>Bacteria</taxon>
        <taxon>Bacillati</taxon>
        <taxon>Actinomycetota</taxon>
        <taxon>Actinomycetes</taxon>
        <taxon>Streptosporangiales</taxon>
        <taxon>Streptosporangiaceae</taxon>
        <taxon>Nonomuraea</taxon>
    </lineage>
</organism>
<dbReference type="InterPro" id="IPR036397">
    <property type="entry name" value="RNaseH_sf"/>
</dbReference>
<dbReference type="RefSeq" id="WP_318781463.1">
    <property type="nucleotide sequence ID" value="NZ_BAAASY010000019.1"/>
</dbReference>
<dbReference type="SUPFAM" id="SSF53098">
    <property type="entry name" value="Ribonuclease H-like"/>
    <property type="match status" value="1"/>
</dbReference>
<evidence type="ECO:0000259" key="2">
    <source>
        <dbReference type="PROSITE" id="PS50994"/>
    </source>
</evidence>
<keyword evidence="4" id="KW-1185">Reference proteome</keyword>